<dbReference type="Proteomes" id="UP000557739">
    <property type="component" value="Unassembled WGS sequence"/>
</dbReference>
<feature type="transmembrane region" description="Helical" evidence="5">
    <location>
        <begin position="395"/>
        <end position="413"/>
    </location>
</feature>
<gene>
    <name evidence="7" type="ORF">FHR19_003521</name>
</gene>
<feature type="transmembrane region" description="Helical" evidence="5">
    <location>
        <begin position="363"/>
        <end position="383"/>
    </location>
</feature>
<dbReference type="InterPro" id="IPR051533">
    <property type="entry name" value="WaaL-like"/>
</dbReference>
<evidence type="ECO:0000256" key="1">
    <source>
        <dbReference type="ARBA" id="ARBA00004141"/>
    </source>
</evidence>
<feature type="transmembrane region" description="Helical" evidence="5">
    <location>
        <begin position="265"/>
        <end position="288"/>
    </location>
</feature>
<keyword evidence="8" id="KW-1185">Reference proteome</keyword>
<evidence type="ECO:0000313" key="7">
    <source>
        <dbReference type="EMBL" id="MBB5700139.1"/>
    </source>
</evidence>
<name>A0A7W9EJE8_9SPHN</name>
<reference evidence="7 8" key="1">
    <citation type="submission" date="2020-08" db="EMBL/GenBank/DDBJ databases">
        <title>Genomic Encyclopedia of Type Strains, Phase IV (KMG-IV): sequencing the most valuable type-strain genomes for metagenomic binning, comparative biology and taxonomic classification.</title>
        <authorList>
            <person name="Goeker M."/>
        </authorList>
    </citation>
    <scope>NUCLEOTIDE SEQUENCE [LARGE SCALE GENOMIC DNA]</scope>
    <source>
        <strain evidence="7 8">DSM 27244</strain>
    </source>
</reference>
<feature type="transmembrane region" description="Helical" evidence="5">
    <location>
        <begin position="56"/>
        <end position="75"/>
    </location>
</feature>
<dbReference type="PANTHER" id="PTHR37422">
    <property type="entry name" value="TEICHURONIC ACID BIOSYNTHESIS PROTEIN TUAE"/>
    <property type="match status" value="1"/>
</dbReference>
<dbReference type="GO" id="GO:0016020">
    <property type="term" value="C:membrane"/>
    <property type="evidence" value="ECO:0007669"/>
    <property type="project" value="UniProtKB-SubCell"/>
</dbReference>
<keyword evidence="2 5" id="KW-0812">Transmembrane</keyword>
<dbReference type="Pfam" id="PF04932">
    <property type="entry name" value="Wzy_C"/>
    <property type="match status" value="1"/>
</dbReference>
<dbReference type="GO" id="GO:0016874">
    <property type="term" value="F:ligase activity"/>
    <property type="evidence" value="ECO:0007669"/>
    <property type="project" value="UniProtKB-KW"/>
</dbReference>
<sequence length="452" mass="47087">MLPLPALLLCAFFLALWVAGGASRADVAGQAIVRAAAWLALVAALLLAAPPRIGRAWPVGLMLGLMLGLALVQLVPLPPVIWQALPGRAPFAEAAAMLGEGQPWRPLAIMPAGAINAAGALIVPIVTFYLMMAVGRAGREWQPAALLILVAASALVGLIQFTGASLDNPFVNDTAGDVRGTFANRNHFATLLAIGCLVAPVWAFRDGRRPGWRAGAALGLVVLFELVILGTGSRSGLLTGGAAILVGVAIVRRNLMREWAHAPKWALPAVVGGVAAIVAIVVLVSVMAGRAAAIDRAFAVEVGADMRVRALPTIVSMLGTYFPVGSGLGGFDAMFRVHEPYALLKPTFFNHAHNDYLEVVLDAGLPGALLIAGCLAWWAWKSVRAWRGPDGSGRAMARTGSAILLLLVVASAFDYPVRTPLMMAVAVIAAVWLAEGPARTGSSPLPAADEHL</sequence>
<dbReference type="InterPro" id="IPR007016">
    <property type="entry name" value="O-antigen_ligase-rel_domated"/>
</dbReference>
<keyword evidence="3 5" id="KW-1133">Transmembrane helix</keyword>
<feature type="transmembrane region" description="Helical" evidence="5">
    <location>
        <begin position="186"/>
        <end position="204"/>
    </location>
</feature>
<evidence type="ECO:0000259" key="6">
    <source>
        <dbReference type="Pfam" id="PF04932"/>
    </source>
</evidence>
<feature type="transmembrane region" description="Helical" evidence="5">
    <location>
        <begin position="211"/>
        <end position="229"/>
    </location>
</feature>
<dbReference type="EMBL" id="JACIJJ010000008">
    <property type="protein sequence ID" value="MBB5700139.1"/>
    <property type="molecule type" value="Genomic_DNA"/>
</dbReference>
<protein>
    <submittedName>
        <fullName evidence="7">O-antigen ligase</fullName>
    </submittedName>
</protein>
<feature type="transmembrane region" description="Helical" evidence="5">
    <location>
        <begin position="107"/>
        <end position="132"/>
    </location>
</feature>
<keyword evidence="7" id="KW-0436">Ligase</keyword>
<evidence type="ECO:0000256" key="4">
    <source>
        <dbReference type="ARBA" id="ARBA00023136"/>
    </source>
</evidence>
<keyword evidence="4 5" id="KW-0472">Membrane</keyword>
<organism evidence="7 8">
    <name type="scientific">Sphingomonas yantingensis</name>
    <dbReference type="NCBI Taxonomy" id="1241761"/>
    <lineage>
        <taxon>Bacteria</taxon>
        <taxon>Pseudomonadati</taxon>
        <taxon>Pseudomonadota</taxon>
        <taxon>Alphaproteobacteria</taxon>
        <taxon>Sphingomonadales</taxon>
        <taxon>Sphingomonadaceae</taxon>
        <taxon>Sphingomonas</taxon>
    </lineage>
</organism>
<comment type="caution">
    <text evidence="7">The sequence shown here is derived from an EMBL/GenBank/DDBJ whole genome shotgun (WGS) entry which is preliminary data.</text>
</comment>
<feature type="transmembrane region" description="Helical" evidence="5">
    <location>
        <begin position="144"/>
        <end position="166"/>
    </location>
</feature>
<evidence type="ECO:0000313" key="8">
    <source>
        <dbReference type="Proteomes" id="UP000557739"/>
    </source>
</evidence>
<dbReference type="PANTHER" id="PTHR37422:SF23">
    <property type="entry name" value="TEICHURONIC ACID BIOSYNTHESIS PROTEIN TUAE"/>
    <property type="match status" value="1"/>
</dbReference>
<feature type="transmembrane region" description="Helical" evidence="5">
    <location>
        <begin position="31"/>
        <end position="49"/>
    </location>
</feature>
<feature type="domain" description="O-antigen ligase-related" evidence="6">
    <location>
        <begin position="221"/>
        <end position="371"/>
    </location>
</feature>
<accession>A0A7W9EJE8</accession>
<proteinExistence type="predicted"/>
<evidence type="ECO:0000256" key="2">
    <source>
        <dbReference type="ARBA" id="ARBA00022692"/>
    </source>
</evidence>
<dbReference type="AlphaFoldDB" id="A0A7W9EJE8"/>
<evidence type="ECO:0000256" key="3">
    <source>
        <dbReference type="ARBA" id="ARBA00022989"/>
    </source>
</evidence>
<evidence type="ECO:0000256" key="5">
    <source>
        <dbReference type="SAM" id="Phobius"/>
    </source>
</evidence>
<dbReference type="RefSeq" id="WP_184031170.1">
    <property type="nucleotide sequence ID" value="NZ_JACIJJ010000008.1"/>
</dbReference>
<comment type="subcellular location">
    <subcellularLocation>
        <location evidence="1">Membrane</location>
        <topology evidence="1">Multi-pass membrane protein</topology>
    </subcellularLocation>
</comment>